<accession>G5KCJ9</accession>
<feature type="transmembrane region" description="Helical" evidence="8">
    <location>
        <begin position="157"/>
        <end position="180"/>
    </location>
</feature>
<proteinExistence type="inferred from homology"/>
<feature type="transmembrane region" description="Helical" evidence="8">
    <location>
        <begin position="316"/>
        <end position="333"/>
    </location>
</feature>
<keyword evidence="10" id="KW-1185">Reference proteome</keyword>
<feature type="transmembrane region" description="Helical" evidence="8">
    <location>
        <begin position="67"/>
        <end position="87"/>
    </location>
</feature>
<evidence type="ECO:0000313" key="10">
    <source>
        <dbReference type="Proteomes" id="UP000005388"/>
    </source>
</evidence>
<dbReference type="GO" id="GO:0033214">
    <property type="term" value="P:siderophore-iron import into cell"/>
    <property type="evidence" value="ECO:0007669"/>
    <property type="project" value="TreeGrafter"/>
</dbReference>
<dbReference type="Pfam" id="PF01032">
    <property type="entry name" value="FecCD"/>
    <property type="match status" value="1"/>
</dbReference>
<keyword evidence="6 8" id="KW-1133">Transmembrane helix</keyword>
<dbReference type="PANTHER" id="PTHR30472:SF65">
    <property type="entry name" value="SIDEROPHORE TRANSPORT SYSTEM PERMEASE PROTEIN YFIZ-RELATED"/>
    <property type="match status" value="1"/>
</dbReference>
<reference evidence="9 10" key="1">
    <citation type="journal article" date="2014" name="Int. J. Syst. Evol. Microbiol.">
        <title>Phylogenomics and the dynamic genome evolution of the genus Streptococcus.</title>
        <authorList>
            <consortium name="The Broad Institute Genome Sequencing Platform"/>
            <person name="Richards V.P."/>
            <person name="Palmer S.R."/>
            <person name="Pavinski Bitar P.D."/>
            <person name="Qin X."/>
            <person name="Weinstock G.M."/>
            <person name="Highlander S.K."/>
            <person name="Town C.D."/>
            <person name="Burne R.A."/>
            <person name="Stanhope M.J."/>
        </authorList>
    </citation>
    <scope>NUCLEOTIDE SEQUENCE [LARGE SCALE GENOMIC DNA]</scope>
    <source>
        <strain evidence="9 10">2285-97</strain>
    </source>
</reference>
<evidence type="ECO:0000256" key="7">
    <source>
        <dbReference type="ARBA" id="ARBA00023136"/>
    </source>
</evidence>
<dbReference type="FunFam" id="1.10.3470.10:FF:000001">
    <property type="entry name" value="Vitamin B12 ABC transporter permease BtuC"/>
    <property type="match status" value="1"/>
</dbReference>
<keyword evidence="5 8" id="KW-0812">Transmembrane</keyword>
<evidence type="ECO:0000256" key="5">
    <source>
        <dbReference type="ARBA" id="ARBA00022692"/>
    </source>
</evidence>
<dbReference type="CDD" id="cd06550">
    <property type="entry name" value="TM_ABC_iron-siderophores_like"/>
    <property type="match status" value="1"/>
</dbReference>
<dbReference type="InterPro" id="IPR000522">
    <property type="entry name" value="ABC_transptr_permease_BtuC"/>
</dbReference>
<dbReference type="AlphaFoldDB" id="G5KCJ9"/>
<dbReference type="PANTHER" id="PTHR30472">
    <property type="entry name" value="FERRIC ENTEROBACTIN TRANSPORT SYSTEM PERMEASE PROTEIN"/>
    <property type="match status" value="1"/>
</dbReference>
<dbReference type="GO" id="GO:0022857">
    <property type="term" value="F:transmembrane transporter activity"/>
    <property type="evidence" value="ECO:0007669"/>
    <property type="project" value="InterPro"/>
</dbReference>
<sequence>MTSQHFKKIKTKQIIFSYFVVASLFLLGFYCALRFGAINLSNHDLANTLKQPFQQTKLQDIIIDIRLPRLIAAILVGAALSVAGALIQGVTRNPIADPGLLGINAGAGLALVIAYAFFHHLHYSMILLVSMFGASLTAILIFIIAYQPKHGYNQMRLILTGAMISTLFLAIGQGITIYFTLSRDVIGWQAGGLVSVNWEMLAIISPFILISLIIAQLLAHQLTILSLNETISRSLGQNTLVVTISLLVIVLLLSSAAVAIIGSISFVGLIIPHIAKLCLPKNYRYIIPFSAFLGATFLLWVDLVCRTLNPPYETPINALVSIVGLPFFLWLVQKGDNK</sequence>
<dbReference type="SUPFAM" id="SSF81345">
    <property type="entry name" value="ABC transporter involved in vitamin B12 uptake, BtuC"/>
    <property type="match status" value="1"/>
</dbReference>
<evidence type="ECO:0000256" key="2">
    <source>
        <dbReference type="ARBA" id="ARBA00007935"/>
    </source>
</evidence>
<evidence type="ECO:0000256" key="1">
    <source>
        <dbReference type="ARBA" id="ARBA00004651"/>
    </source>
</evidence>
<keyword evidence="4" id="KW-1003">Cell membrane</keyword>
<protein>
    <submittedName>
        <fullName evidence="9">Iron chelate uptake ABC transporter, FeCT family, permease protein</fullName>
    </submittedName>
</protein>
<keyword evidence="7 8" id="KW-0472">Membrane</keyword>
<keyword evidence="3" id="KW-0813">Transport</keyword>
<dbReference type="STRING" id="764291.STRUR_1738"/>
<evidence type="ECO:0000313" key="9">
    <source>
        <dbReference type="EMBL" id="EHJ57739.1"/>
    </source>
</evidence>
<dbReference type="GO" id="GO:0005886">
    <property type="term" value="C:plasma membrane"/>
    <property type="evidence" value="ECO:0007669"/>
    <property type="project" value="UniProtKB-SubCell"/>
</dbReference>
<name>G5KCJ9_9STRE</name>
<evidence type="ECO:0000256" key="6">
    <source>
        <dbReference type="ARBA" id="ARBA00022989"/>
    </source>
</evidence>
<gene>
    <name evidence="9" type="ORF">STRUR_1738</name>
</gene>
<dbReference type="eggNOG" id="COG0609">
    <property type="taxonomic scope" value="Bacteria"/>
</dbReference>
<feature type="transmembrane region" description="Helical" evidence="8">
    <location>
        <begin position="124"/>
        <end position="145"/>
    </location>
</feature>
<comment type="subcellular location">
    <subcellularLocation>
        <location evidence="1">Cell membrane</location>
        <topology evidence="1">Multi-pass membrane protein</topology>
    </subcellularLocation>
</comment>
<feature type="transmembrane region" description="Helical" evidence="8">
    <location>
        <begin position="99"/>
        <end position="118"/>
    </location>
</feature>
<feature type="transmembrane region" description="Helical" evidence="8">
    <location>
        <begin position="15"/>
        <end position="37"/>
    </location>
</feature>
<evidence type="ECO:0000256" key="3">
    <source>
        <dbReference type="ARBA" id="ARBA00022448"/>
    </source>
</evidence>
<dbReference type="EMBL" id="AEUZ02000001">
    <property type="protein sequence ID" value="EHJ57739.1"/>
    <property type="molecule type" value="Genomic_DNA"/>
</dbReference>
<dbReference type="InterPro" id="IPR037294">
    <property type="entry name" value="ABC_BtuC-like"/>
</dbReference>
<comment type="similarity">
    <text evidence="2">Belongs to the binding-protein-dependent transport system permease family. FecCD subfamily.</text>
</comment>
<organism evidence="9 10">
    <name type="scientific">Streptococcus urinalis 2285-97</name>
    <dbReference type="NCBI Taxonomy" id="764291"/>
    <lineage>
        <taxon>Bacteria</taxon>
        <taxon>Bacillati</taxon>
        <taxon>Bacillota</taxon>
        <taxon>Bacilli</taxon>
        <taxon>Lactobacillales</taxon>
        <taxon>Streptococcaceae</taxon>
        <taxon>Streptococcus</taxon>
    </lineage>
</organism>
<dbReference type="Proteomes" id="UP000005388">
    <property type="component" value="Unassembled WGS sequence"/>
</dbReference>
<comment type="caution">
    <text evidence="9">The sequence shown here is derived from an EMBL/GenBank/DDBJ whole genome shotgun (WGS) entry which is preliminary data.</text>
</comment>
<evidence type="ECO:0000256" key="8">
    <source>
        <dbReference type="SAM" id="Phobius"/>
    </source>
</evidence>
<feature type="transmembrane region" description="Helical" evidence="8">
    <location>
        <begin position="200"/>
        <end position="219"/>
    </location>
</feature>
<dbReference type="Gene3D" id="1.10.3470.10">
    <property type="entry name" value="ABC transporter involved in vitamin B12 uptake, BtuC"/>
    <property type="match status" value="1"/>
</dbReference>
<dbReference type="RefSeq" id="WP_006740434.1">
    <property type="nucleotide sequence ID" value="NZ_AEUZ02000001.1"/>
</dbReference>
<feature type="transmembrane region" description="Helical" evidence="8">
    <location>
        <begin position="283"/>
        <end position="304"/>
    </location>
</feature>
<feature type="transmembrane region" description="Helical" evidence="8">
    <location>
        <begin position="240"/>
        <end position="271"/>
    </location>
</feature>
<evidence type="ECO:0000256" key="4">
    <source>
        <dbReference type="ARBA" id="ARBA00022475"/>
    </source>
</evidence>